<keyword evidence="3" id="KW-1185">Reference proteome</keyword>
<dbReference type="GeneID" id="78276285"/>
<sequence>MAKIQYRAIIPEEIEYVRELYETSFPDSEKKPFDAIVRIDREDKGNMYTILKGEEAVGLLFTLENDELTLIDYFAIDPNAQNGQVGSKVLRTFFEEEEKPIVLEIENPEKAEDAEEEFIRKKREAFYLRNGLKIMPYRVDLFGVEMKILTYGETISFEQYLKVLQDTLFEGVEKYVKEVK</sequence>
<feature type="domain" description="N-acetyltransferase" evidence="1">
    <location>
        <begin position="4"/>
        <end position="151"/>
    </location>
</feature>
<evidence type="ECO:0000313" key="2">
    <source>
        <dbReference type="EMBL" id="OLU44631.1"/>
    </source>
</evidence>
<dbReference type="Proteomes" id="UP000186705">
    <property type="component" value="Unassembled WGS sequence"/>
</dbReference>
<dbReference type="EMBL" id="MPKA01000101">
    <property type="protein sequence ID" value="OLU44631.1"/>
    <property type="molecule type" value="Genomic_DNA"/>
</dbReference>
<gene>
    <name evidence="2" type="ORF">BO225_10090</name>
</gene>
<evidence type="ECO:0000313" key="3">
    <source>
        <dbReference type="Proteomes" id="UP000186705"/>
    </source>
</evidence>
<dbReference type="STRING" id="1862672.BO225_10090"/>
<protein>
    <recommendedName>
        <fullName evidence="1">N-acetyltransferase domain-containing protein</fullName>
    </recommendedName>
</protein>
<proteinExistence type="predicted"/>
<organism evidence="2 3">
    <name type="scientific">Dubosiella newyorkensis</name>
    <dbReference type="NCBI Taxonomy" id="1862672"/>
    <lineage>
        <taxon>Bacteria</taxon>
        <taxon>Bacillati</taxon>
        <taxon>Bacillota</taxon>
        <taxon>Erysipelotrichia</taxon>
        <taxon>Erysipelotrichales</taxon>
        <taxon>Erysipelotrichaceae</taxon>
        <taxon>Dubosiella</taxon>
    </lineage>
</organism>
<accession>A0A1U7NKE2</accession>
<dbReference type="PROSITE" id="PS51186">
    <property type="entry name" value="GNAT"/>
    <property type="match status" value="1"/>
</dbReference>
<reference evidence="2 3" key="1">
    <citation type="submission" date="2016-11" db="EMBL/GenBank/DDBJ databases">
        <title>Description of two novel members of the family Erysipelotrichaceae: Ileibacterium lipovorans gen. nov., sp. nov. and Dubosiella newyorkensis, gen. nov., sp. nov.</title>
        <authorList>
            <person name="Cox L.M."/>
            <person name="Sohn J."/>
            <person name="Tyrrell K.L."/>
            <person name="Citron D.M."/>
            <person name="Lawson P.A."/>
            <person name="Patel N.B."/>
            <person name="Iizumi T."/>
            <person name="Perez-Perez G.I."/>
            <person name="Goldstein E.J."/>
            <person name="Blaser M.J."/>
        </authorList>
    </citation>
    <scope>NUCLEOTIDE SEQUENCE [LARGE SCALE GENOMIC DNA]</scope>
    <source>
        <strain evidence="2 3">NYU-BL-A4</strain>
    </source>
</reference>
<dbReference type="InterPro" id="IPR016181">
    <property type="entry name" value="Acyl_CoA_acyltransferase"/>
</dbReference>
<name>A0A1U7NKE2_9FIRM</name>
<dbReference type="RefSeq" id="WP_076342118.1">
    <property type="nucleotide sequence ID" value="NZ_CAJTMI010000011.1"/>
</dbReference>
<evidence type="ECO:0000259" key="1">
    <source>
        <dbReference type="PROSITE" id="PS51186"/>
    </source>
</evidence>
<dbReference type="AlphaFoldDB" id="A0A1U7NKE2"/>
<dbReference type="SUPFAM" id="SSF55729">
    <property type="entry name" value="Acyl-CoA N-acyltransferases (Nat)"/>
    <property type="match status" value="1"/>
</dbReference>
<dbReference type="InterPro" id="IPR000182">
    <property type="entry name" value="GNAT_dom"/>
</dbReference>
<dbReference type="OrthoDB" id="9127144at2"/>
<comment type="caution">
    <text evidence="2">The sequence shown here is derived from an EMBL/GenBank/DDBJ whole genome shotgun (WGS) entry which is preliminary data.</text>
</comment>
<dbReference type="GO" id="GO:0016747">
    <property type="term" value="F:acyltransferase activity, transferring groups other than amino-acyl groups"/>
    <property type="evidence" value="ECO:0007669"/>
    <property type="project" value="InterPro"/>
</dbReference>
<dbReference type="Gene3D" id="3.40.630.30">
    <property type="match status" value="1"/>
</dbReference>